<dbReference type="EMBL" id="MDHH01000008">
    <property type="protein sequence ID" value="OUE00242.1"/>
    <property type="molecule type" value="Genomic_DNA"/>
</dbReference>
<dbReference type="Proteomes" id="UP000195062">
    <property type="component" value="Unassembled WGS sequence"/>
</dbReference>
<reference evidence="3 4" key="1">
    <citation type="submission" date="2016-08" db="EMBL/GenBank/DDBJ databases">
        <title>Genome sequence of Clavibacter michiganensis subsp. michiganensis strain CASJ007.</title>
        <authorList>
            <person name="Thapa S.P."/>
            <person name="Coaker G."/>
        </authorList>
    </citation>
    <scope>NUCLEOTIDE SEQUENCE [LARGE SCALE GENOMIC DNA]</scope>
    <source>
        <strain evidence="3">CASJ007</strain>
    </source>
</reference>
<sequence>MADTAHHRPRVLVTGASIAGPALAWGLTREGFDVTLLERSAEQRQAGQNIDVRGLGRDVLRRMGIEDAVMANLTGEDGTRFVDEDGRVVATFPAPPGRTGRRRRWRSCAAGSRGSSSTSCGTTSSSTTATS</sequence>
<evidence type="ECO:0000313" key="4">
    <source>
        <dbReference type="Proteomes" id="UP000195062"/>
    </source>
</evidence>
<dbReference type="PANTHER" id="PTHR46865">
    <property type="entry name" value="OXIDOREDUCTASE-RELATED"/>
    <property type="match status" value="1"/>
</dbReference>
<accession>A0A251XDC7</accession>
<organism evidence="3 4">
    <name type="scientific">Clavibacter michiganensis subsp. michiganensis</name>
    <dbReference type="NCBI Taxonomy" id="33013"/>
    <lineage>
        <taxon>Bacteria</taxon>
        <taxon>Bacillati</taxon>
        <taxon>Actinomycetota</taxon>
        <taxon>Actinomycetes</taxon>
        <taxon>Micrococcales</taxon>
        <taxon>Microbacteriaceae</taxon>
        <taxon>Clavibacter</taxon>
    </lineage>
</organism>
<dbReference type="InterPro" id="IPR051704">
    <property type="entry name" value="FAD_aromatic-hydroxylase"/>
</dbReference>
<dbReference type="AlphaFoldDB" id="A0A251XDC7"/>
<feature type="compositionally biased region" description="Low complexity" evidence="1">
    <location>
        <begin position="107"/>
        <end position="131"/>
    </location>
</feature>
<keyword evidence="4" id="KW-1185">Reference proteome</keyword>
<dbReference type="Pfam" id="PF01494">
    <property type="entry name" value="FAD_binding_3"/>
    <property type="match status" value="1"/>
</dbReference>
<dbReference type="InterPro" id="IPR002938">
    <property type="entry name" value="FAD-bd"/>
</dbReference>
<dbReference type="PANTHER" id="PTHR46865:SF2">
    <property type="entry name" value="MONOOXYGENASE"/>
    <property type="match status" value="1"/>
</dbReference>
<evidence type="ECO:0000256" key="1">
    <source>
        <dbReference type="SAM" id="MobiDB-lite"/>
    </source>
</evidence>
<dbReference type="Gene3D" id="3.30.9.10">
    <property type="entry name" value="D-Amino Acid Oxidase, subunit A, domain 2"/>
    <property type="match status" value="1"/>
</dbReference>
<evidence type="ECO:0000313" key="3">
    <source>
        <dbReference type="EMBL" id="OUE00242.1"/>
    </source>
</evidence>
<feature type="domain" description="FAD-binding" evidence="2">
    <location>
        <begin position="10"/>
        <end position="85"/>
    </location>
</feature>
<dbReference type="Gene3D" id="3.50.50.60">
    <property type="entry name" value="FAD/NAD(P)-binding domain"/>
    <property type="match status" value="1"/>
</dbReference>
<feature type="region of interest" description="Disordered" evidence="1">
    <location>
        <begin position="92"/>
        <end position="131"/>
    </location>
</feature>
<evidence type="ECO:0000259" key="2">
    <source>
        <dbReference type="Pfam" id="PF01494"/>
    </source>
</evidence>
<dbReference type="GO" id="GO:0071949">
    <property type="term" value="F:FAD binding"/>
    <property type="evidence" value="ECO:0007669"/>
    <property type="project" value="InterPro"/>
</dbReference>
<dbReference type="InterPro" id="IPR036188">
    <property type="entry name" value="FAD/NAD-bd_sf"/>
</dbReference>
<gene>
    <name evidence="3" type="ORF">CMMCAS07_17725</name>
</gene>
<protein>
    <recommendedName>
        <fullName evidence="2">FAD-binding domain-containing protein</fullName>
    </recommendedName>
</protein>
<dbReference type="SUPFAM" id="SSF51905">
    <property type="entry name" value="FAD/NAD(P)-binding domain"/>
    <property type="match status" value="1"/>
</dbReference>
<comment type="caution">
    <text evidence="3">The sequence shown here is derived from an EMBL/GenBank/DDBJ whole genome shotgun (WGS) entry which is preliminary data.</text>
</comment>
<proteinExistence type="predicted"/>
<name>A0A251XDC7_CLAMM</name>